<name>A0ABD4UDD2_9BURK</name>
<accession>A0ABD4UDD2</accession>
<organism evidence="2 3">
    <name type="scientific">Burkholderia cenocepacia</name>
    <dbReference type="NCBI Taxonomy" id="95486"/>
    <lineage>
        <taxon>Bacteria</taxon>
        <taxon>Pseudomonadati</taxon>
        <taxon>Pseudomonadota</taxon>
        <taxon>Betaproteobacteria</taxon>
        <taxon>Burkholderiales</taxon>
        <taxon>Burkholderiaceae</taxon>
        <taxon>Burkholderia</taxon>
        <taxon>Burkholderia cepacia complex</taxon>
    </lineage>
</organism>
<proteinExistence type="predicted"/>
<dbReference type="AlphaFoldDB" id="A0ABD4UDD2"/>
<reference evidence="2 3" key="1">
    <citation type="journal article" date="2017" name="Front. Microbiol.">
        <title>Genomics reveals a unique clone of Burkholderia cenocepacia harbouring an actively excising novel genomic island.</title>
        <authorList>
            <person name="Patil P."/>
            <person name="Mali S."/>
            <person name="Midha S."/>
            <person name="Gautam V."/>
            <person name="Dash L."/>
            <person name="Kumar S."/>
            <person name="Shastri J."/>
            <person name="Singhal L."/>
            <person name="Patil P.B."/>
        </authorList>
    </citation>
    <scope>NUCLEOTIDE SEQUENCE [LARGE SCALE GENOMIC DNA]</scope>
    <source>
        <strain evidence="2 3">BC-19</strain>
    </source>
</reference>
<dbReference type="RefSeq" id="WP_080323409.1">
    <property type="nucleotide sequence ID" value="NZ_JAIMHC010000001.1"/>
</dbReference>
<dbReference type="Proteomes" id="UP000191686">
    <property type="component" value="Unassembled WGS sequence"/>
</dbReference>
<protein>
    <submittedName>
        <fullName evidence="2">Uncharacterized protein</fullName>
    </submittedName>
</protein>
<evidence type="ECO:0000313" key="3">
    <source>
        <dbReference type="Proteomes" id="UP000191686"/>
    </source>
</evidence>
<sequence length="227" mass="26185">MNVIYREKPTTKHREVFEAIEILKEQNQEITVQAVHELTNISKPTIYNCSYMRQYLRRYKSKPTLVTYRPPEQIDIENTIDAYAQFIDDQYFGSADNIKEVQQDFMTRNATFDPHTFSQAINKLVRDGVLVQHTSNPEILLRSRVEEPKSADSSPQAPVAMEPAENAENRAIVALLVVDDKETVQVREGELENTISTLLTLNPDAVLKIYELTEIVRTERKIVRSKM</sequence>
<gene>
    <name evidence="2" type="ORF">UE95_012490</name>
</gene>
<dbReference type="EMBL" id="JYMX02000008">
    <property type="protein sequence ID" value="MCW3712106.1"/>
    <property type="molecule type" value="Genomic_DNA"/>
</dbReference>
<comment type="caution">
    <text evidence="2">The sequence shown here is derived from an EMBL/GenBank/DDBJ whole genome shotgun (WGS) entry which is preliminary data.</text>
</comment>
<feature type="region of interest" description="Disordered" evidence="1">
    <location>
        <begin position="145"/>
        <end position="164"/>
    </location>
</feature>
<evidence type="ECO:0000313" key="2">
    <source>
        <dbReference type="EMBL" id="MCW3712106.1"/>
    </source>
</evidence>
<evidence type="ECO:0000256" key="1">
    <source>
        <dbReference type="SAM" id="MobiDB-lite"/>
    </source>
</evidence>
<reference evidence="2 3" key="2">
    <citation type="journal article" date="2017" name="Front. Microbiol.">
        <title>Genomics Reveals a Unique Clone of Burkholderia cenocepacia Harboring an Actively Excising Novel Genomic Island.</title>
        <authorList>
            <person name="Patil P.P."/>
            <person name="Mali S."/>
            <person name="Midha S."/>
            <person name="Gautam V."/>
            <person name="Dash L."/>
            <person name="Kumar S."/>
            <person name="Shastri J."/>
            <person name="Singhal L."/>
            <person name="Patil P.B."/>
        </authorList>
    </citation>
    <scope>NUCLEOTIDE SEQUENCE [LARGE SCALE GENOMIC DNA]</scope>
    <source>
        <strain evidence="2 3">BC-19</strain>
    </source>
</reference>